<evidence type="ECO:0000256" key="7">
    <source>
        <dbReference type="ARBA" id="ARBA00022840"/>
    </source>
</evidence>
<keyword evidence="2" id="KW-0813">Transport</keyword>
<evidence type="ECO:0000256" key="2">
    <source>
        <dbReference type="ARBA" id="ARBA00022448"/>
    </source>
</evidence>
<dbReference type="PROSITE" id="PS00211">
    <property type="entry name" value="ABC_TRANSPORTER_1"/>
    <property type="match status" value="1"/>
</dbReference>
<dbReference type="PANTHER" id="PTHR43394">
    <property type="entry name" value="ATP-DEPENDENT PERMEASE MDL1, MITOCHONDRIAL"/>
    <property type="match status" value="1"/>
</dbReference>
<dbReference type="Gene3D" id="3.40.50.300">
    <property type="entry name" value="P-loop containing nucleotide triphosphate hydrolases"/>
    <property type="match status" value="1"/>
</dbReference>
<dbReference type="SUPFAM" id="SSF52540">
    <property type="entry name" value="P-loop containing nucleoside triphosphate hydrolases"/>
    <property type="match status" value="1"/>
</dbReference>
<dbReference type="InterPro" id="IPR027417">
    <property type="entry name" value="P-loop_NTPase"/>
</dbReference>
<reference evidence="15 16" key="1">
    <citation type="submission" date="2020-07" db="EMBL/GenBank/DDBJ databases">
        <title>Sequencing the genomes of 1000 actinobacteria strains.</title>
        <authorList>
            <person name="Klenk H.-P."/>
        </authorList>
    </citation>
    <scope>NUCLEOTIDE SEQUENCE [LARGE SCALE GENOMIC DNA]</scope>
    <source>
        <strain evidence="15 16">DSM 44065</strain>
    </source>
</reference>
<feature type="transmembrane region" description="Helical" evidence="12">
    <location>
        <begin position="186"/>
        <end position="205"/>
    </location>
</feature>
<keyword evidence="8 12" id="KW-1133">Transmembrane helix</keyword>
<dbReference type="Pfam" id="PF00005">
    <property type="entry name" value="ABC_tran"/>
    <property type="match status" value="1"/>
</dbReference>
<dbReference type="GO" id="GO:0015421">
    <property type="term" value="F:ABC-type oligopeptide transporter activity"/>
    <property type="evidence" value="ECO:0007669"/>
    <property type="project" value="TreeGrafter"/>
</dbReference>
<dbReference type="RefSeq" id="WP_179722642.1">
    <property type="nucleotide sequence ID" value="NZ_BAABFH010000001.1"/>
</dbReference>
<keyword evidence="7" id="KW-0067">ATP-binding</keyword>
<dbReference type="SMART" id="SM00382">
    <property type="entry name" value="AAA"/>
    <property type="match status" value="1"/>
</dbReference>
<keyword evidence="9 12" id="KW-0472">Membrane</keyword>
<keyword evidence="5 12" id="KW-0812">Transmembrane</keyword>
<protein>
    <submittedName>
        <fullName evidence="15">ABC-type multidrug transport system fused ATPase/permease subunit</fullName>
    </submittedName>
</protein>
<evidence type="ECO:0000313" key="15">
    <source>
        <dbReference type="EMBL" id="NYI84968.1"/>
    </source>
</evidence>
<feature type="transmembrane region" description="Helical" evidence="12">
    <location>
        <begin position="44"/>
        <end position="67"/>
    </location>
</feature>
<feature type="region of interest" description="Disordered" evidence="11">
    <location>
        <begin position="605"/>
        <end position="628"/>
    </location>
</feature>
<dbReference type="CDD" id="cd18564">
    <property type="entry name" value="ABC_6TM_exporter_like"/>
    <property type="match status" value="1"/>
</dbReference>
<dbReference type="GO" id="GO:0016887">
    <property type="term" value="F:ATP hydrolysis activity"/>
    <property type="evidence" value="ECO:0007669"/>
    <property type="project" value="InterPro"/>
</dbReference>
<dbReference type="InterPro" id="IPR036640">
    <property type="entry name" value="ABC1_TM_sf"/>
</dbReference>
<feature type="transmembrane region" description="Helical" evidence="12">
    <location>
        <begin position="87"/>
        <end position="112"/>
    </location>
</feature>
<evidence type="ECO:0000256" key="6">
    <source>
        <dbReference type="ARBA" id="ARBA00022741"/>
    </source>
</evidence>
<dbReference type="InterPro" id="IPR003439">
    <property type="entry name" value="ABC_transporter-like_ATP-bd"/>
</dbReference>
<evidence type="ECO:0000256" key="9">
    <source>
        <dbReference type="ARBA" id="ARBA00023136"/>
    </source>
</evidence>
<feature type="transmembrane region" description="Helical" evidence="12">
    <location>
        <begin position="279"/>
        <end position="310"/>
    </location>
</feature>
<dbReference type="PANTHER" id="PTHR43394:SF1">
    <property type="entry name" value="ATP-BINDING CASSETTE SUB-FAMILY B MEMBER 10, MITOCHONDRIAL"/>
    <property type="match status" value="1"/>
</dbReference>
<comment type="similarity">
    <text evidence="10">Belongs to the ABC transporter superfamily. Siderophore-Fe(3+) uptake transporter (SIUT) (TC 3.A.1.21) family.</text>
</comment>
<dbReference type="InterPro" id="IPR017871">
    <property type="entry name" value="ABC_transporter-like_CS"/>
</dbReference>
<evidence type="ECO:0000256" key="3">
    <source>
        <dbReference type="ARBA" id="ARBA00022475"/>
    </source>
</evidence>
<dbReference type="Gene3D" id="1.20.1560.10">
    <property type="entry name" value="ABC transporter type 1, transmembrane domain"/>
    <property type="match status" value="1"/>
</dbReference>
<comment type="subcellular location">
    <subcellularLocation>
        <location evidence="1">Cell inner membrane</location>
        <topology evidence="1">Multi-pass membrane protein</topology>
    </subcellularLocation>
</comment>
<dbReference type="SUPFAM" id="SSF90123">
    <property type="entry name" value="ABC transporter transmembrane region"/>
    <property type="match status" value="1"/>
</dbReference>
<dbReference type="InterPro" id="IPR039421">
    <property type="entry name" value="Type_1_exporter"/>
</dbReference>
<evidence type="ECO:0000259" key="13">
    <source>
        <dbReference type="PROSITE" id="PS50893"/>
    </source>
</evidence>
<dbReference type="Proteomes" id="UP000587002">
    <property type="component" value="Unassembled WGS sequence"/>
</dbReference>
<dbReference type="PROSITE" id="PS50893">
    <property type="entry name" value="ABC_TRANSPORTER_2"/>
    <property type="match status" value="1"/>
</dbReference>
<gene>
    <name evidence="15" type="ORF">HNR68_003598</name>
</gene>
<keyword evidence="4" id="KW-0997">Cell inner membrane</keyword>
<dbReference type="FunFam" id="3.40.50.300:FF:000221">
    <property type="entry name" value="Multidrug ABC transporter ATP-binding protein"/>
    <property type="match status" value="1"/>
</dbReference>
<keyword evidence="16" id="KW-1185">Reference proteome</keyword>
<sequence>MPGLVNWLFRPAERDTEGLVEHAPVMRVRAVIKRFWPDARPFRGWLLLSLVLVLVSPVLDTAAIWLFKVLIDEVLTPRNFAVFPMVAAAYALLTLASGVIDFCGQYLAVWIGENFLHQMRVRVFRHLHTLSVGFFDRRRIGDTLSRLTGDVGAIEALVLSGVTQTFSSLVKILMFAGVLFYLDWQLALVSLVAVPLFWTVARFFARRLKAASREERGRSGSISTVAEESLGNAPLIQAYGREAAEVERFARQSRGNIVAELASARIGALFGPLTDLLQVFGVLAIVGVGILELSAGRISLGGLLAFLVYLSQLYTPVQSLGQLSNTVFSAAASAERIIELLDQKPMVQSPPNPVPLRRVTGRIDVDRVDFRYPGTSHDVLHSVSFCAPPGQTTAIVGASGAGKSTLTKLLLRFYDPTRGRILLDGVDLRQLDITELRANVAIVLQETLLLDGTIADNIRAGRPDADDRQLVEAAEAADAHEFIQALPEGYDTRVGQRGRLLSGGQRQRIAIARAMIRDAPILLLDEPTTSLDADATRRILAPLRRLMAGRTTIVISHNLLTVRDAQQIVYLEQGRITEVGTHEDLLANGNGYAHLYRLHHPERGPVVPEQQQAGSVPPTRPIDGQLPN</sequence>
<proteinExistence type="inferred from homology"/>
<evidence type="ECO:0000313" key="16">
    <source>
        <dbReference type="Proteomes" id="UP000587002"/>
    </source>
</evidence>
<comment type="caution">
    <text evidence="15">The sequence shown here is derived from an EMBL/GenBank/DDBJ whole genome shotgun (WGS) entry which is preliminary data.</text>
</comment>
<feature type="domain" description="ABC transmembrane type-1" evidence="14">
    <location>
        <begin position="47"/>
        <end position="329"/>
    </location>
</feature>
<evidence type="ECO:0000256" key="8">
    <source>
        <dbReference type="ARBA" id="ARBA00022989"/>
    </source>
</evidence>
<accession>A0A853ALP8</accession>
<dbReference type="InterPro" id="IPR011527">
    <property type="entry name" value="ABC1_TM_dom"/>
</dbReference>
<dbReference type="GO" id="GO:0005524">
    <property type="term" value="F:ATP binding"/>
    <property type="evidence" value="ECO:0007669"/>
    <property type="project" value="UniProtKB-KW"/>
</dbReference>
<organism evidence="15 16">
    <name type="scientific">Saccharopolyspora hordei</name>
    <dbReference type="NCBI Taxonomy" id="1838"/>
    <lineage>
        <taxon>Bacteria</taxon>
        <taxon>Bacillati</taxon>
        <taxon>Actinomycetota</taxon>
        <taxon>Actinomycetes</taxon>
        <taxon>Pseudonocardiales</taxon>
        <taxon>Pseudonocardiaceae</taxon>
        <taxon>Saccharopolyspora</taxon>
    </lineage>
</organism>
<evidence type="ECO:0000256" key="5">
    <source>
        <dbReference type="ARBA" id="ARBA00022692"/>
    </source>
</evidence>
<keyword evidence="6" id="KW-0547">Nucleotide-binding</keyword>
<evidence type="ECO:0000259" key="14">
    <source>
        <dbReference type="PROSITE" id="PS50929"/>
    </source>
</evidence>
<dbReference type="InterPro" id="IPR003593">
    <property type="entry name" value="AAA+_ATPase"/>
</dbReference>
<evidence type="ECO:0000256" key="4">
    <source>
        <dbReference type="ARBA" id="ARBA00022519"/>
    </source>
</evidence>
<dbReference type="Pfam" id="PF00664">
    <property type="entry name" value="ABC_membrane"/>
    <property type="match status" value="1"/>
</dbReference>
<dbReference type="EMBL" id="JACCFJ010000001">
    <property type="protein sequence ID" value="NYI84968.1"/>
    <property type="molecule type" value="Genomic_DNA"/>
</dbReference>
<evidence type="ECO:0000256" key="10">
    <source>
        <dbReference type="ARBA" id="ARBA00023455"/>
    </source>
</evidence>
<evidence type="ECO:0000256" key="1">
    <source>
        <dbReference type="ARBA" id="ARBA00004429"/>
    </source>
</evidence>
<evidence type="ECO:0000256" key="12">
    <source>
        <dbReference type="SAM" id="Phobius"/>
    </source>
</evidence>
<name>A0A853ALP8_9PSEU</name>
<evidence type="ECO:0000256" key="11">
    <source>
        <dbReference type="SAM" id="MobiDB-lite"/>
    </source>
</evidence>
<feature type="domain" description="ABC transporter" evidence="13">
    <location>
        <begin position="363"/>
        <end position="598"/>
    </location>
</feature>
<dbReference type="PROSITE" id="PS50929">
    <property type="entry name" value="ABC_TM1F"/>
    <property type="match status" value="1"/>
</dbReference>
<keyword evidence="3" id="KW-1003">Cell membrane</keyword>
<dbReference type="GO" id="GO:0005886">
    <property type="term" value="C:plasma membrane"/>
    <property type="evidence" value="ECO:0007669"/>
    <property type="project" value="UniProtKB-SubCell"/>
</dbReference>
<dbReference type="AlphaFoldDB" id="A0A853ALP8"/>